<comment type="caution">
    <text evidence="4">The sequence shown here is derived from an EMBL/GenBank/DDBJ whole genome shotgun (WGS) entry which is preliminary data.</text>
</comment>
<dbReference type="PROSITE" id="PS50110">
    <property type="entry name" value="RESPONSE_REGULATORY"/>
    <property type="match status" value="1"/>
</dbReference>
<dbReference type="SMART" id="SM00448">
    <property type="entry name" value="REC"/>
    <property type="match status" value="1"/>
</dbReference>
<dbReference type="GO" id="GO:0000160">
    <property type="term" value="P:phosphorelay signal transduction system"/>
    <property type="evidence" value="ECO:0007669"/>
    <property type="project" value="InterPro"/>
</dbReference>
<dbReference type="EMBL" id="MHQY01000033">
    <property type="protein sequence ID" value="OHA13143.1"/>
    <property type="molecule type" value="Genomic_DNA"/>
</dbReference>
<dbReference type="Pfam" id="PF00072">
    <property type="entry name" value="Response_reg"/>
    <property type="match status" value="1"/>
</dbReference>
<evidence type="ECO:0000313" key="4">
    <source>
        <dbReference type="EMBL" id="OHA13143.1"/>
    </source>
</evidence>
<evidence type="ECO:0000313" key="5">
    <source>
        <dbReference type="Proteomes" id="UP000177171"/>
    </source>
</evidence>
<dbReference type="InterPro" id="IPR050595">
    <property type="entry name" value="Bact_response_regulator"/>
</dbReference>
<feature type="domain" description="Response regulatory" evidence="3">
    <location>
        <begin position="4"/>
        <end position="120"/>
    </location>
</feature>
<dbReference type="InterPro" id="IPR011006">
    <property type="entry name" value="CheY-like_superfamily"/>
</dbReference>
<organism evidence="4 5">
    <name type="scientific">Candidatus Sungbacteria bacterium RIFCSPLOWO2_12_FULL_41_11</name>
    <dbReference type="NCBI Taxonomy" id="1802286"/>
    <lineage>
        <taxon>Bacteria</taxon>
        <taxon>Candidatus Sungiibacteriota</taxon>
    </lineage>
</organism>
<dbReference type="AlphaFoldDB" id="A0A1G2LNI9"/>
<evidence type="ECO:0000259" key="3">
    <source>
        <dbReference type="PROSITE" id="PS50110"/>
    </source>
</evidence>
<dbReference type="Gene3D" id="3.40.50.2300">
    <property type="match status" value="1"/>
</dbReference>
<accession>A0A1G2LNI9</accession>
<sequence>MSKHILFVEDEELFSGLLMEYLQKAGFKVTLAKDGIEALQRLKDIVPDLVLLDLFLPYLNGFEVLHHVRSNPATAFVPVIILSNLSGEENVKKGLALGASEYLLKVSLTPHQIVDKVKENINKPIPDTSKK</sequence>
<keyword evidence="1 2" id="KW-0597">Phosphoprotein</keyword>
<protein>
    <recommendedName>
        <fullName evidence="3">Response regulatory domain-containing protein</fullName>
    </recommendedName>
</protein>
<dbReference type="PANTHER" id="PTHR44591:SF3">
    <property type="entry name" value="RESPONSE REGULATORY DOMAIN-CONTAINING PROTEIN"/>
    <property type="match status" value="1"/>
</dbReference>
<evidence type="ECO:0000256" key="2">
    <source>
        <dbReference type="PROSITE-ProRule" id="PRU00169"/>
    </source>
</evidence>
<reference evidence="4 5" key="1">
    <citation type="journal article" date="2016" name="Nat. Commun.">
        <title>Thousands of microbial genomes shed light on interconnected biogeochemical processes in an aquifer system.</title>
        <authorList>
            <person name="Anantharaman K."/>
            <person name="Brown C.T."/>
            <person name="Hug L.A."/>
            <person name="Sharon I."/>
            <person name="Castelle C.J."/>
            <person name="Probst A.J."/>
            <person name="Thomas B.C."/>
            <person name="Singh A."/>
            <person name="Wilkins M.J."/>
            <person name="Karaoz U."/>
            <person name="Brodie E.L."/>
            <person name="Williams K.H."/>
            <person name="Hubbard S.S."/>
            <person name="Banfield J.F."/>
        </authorList>
    </citation>
    <scope>NUCLEOTIDE SEQUENCE [LARGE SCALE GENOMIC DNA]</scope>
</reference>
<dbReference type="SUPFAM" id="SSF52172">
    <property type="entry name" value="CheY-like"/>
    <property type="match status" value="1"/>
</dbReference>
<dbReference type="InterPro" id="IPR001789">
    <property type="entry name" value="Sig_transdc_resp-reg_receiver"/>
</dbReference>
<feature type="modified residue" description="4-aspartylphosphate" evidence="2">
    <location>
        <position position="53"/>
    </location>
</feature>
<name>A0A1G2LNI9_9BACT</name>
<dbReference type="CDD" id="cd17574">
    <property type="entry name" value="REC_OmpR"/>
    <property type="match status" value="1"/>
</dbReference>
<proteinExistence type="predicted"/>
<dbReference type="PANTHER" id="PTHR44591">
    <property type="entry name" value="STRESS RESPONSE REGULATOR PROTEIN 1"/>
    <property type="match status" value="1"/>
</dbReference>
<gene>
    <name evidence="4" type="ORF">A3G49_02140</name>
</gene>
<dbReference type="Proteomes" id="UP000177171">
    <property type="component" value="Unassembled WGS sequence"/>
</dbReference>
<evidence type="ECO:0000256" key="1">
    <source>
        <dbReference type="ARBA" id="ARBA00022553"/>
    </source>
</evidence>